<comment type="caution">
    <text evidence="2">The sequence shown here is derived from an EMBL/GenBank/DDBJ whole genome shotgun (WGS) entry which is preliminary data.</text>
</comment>
<evidence type="ECO:0000313" key="2">
    <source>
        <dbReference type="EMBL" id="KAK6760952.1"/>
    </source>
</evidence>
<evidence type="ECO:0000256" key="1">
    <source>
        <dbReference type="SAM" id="MobiDB-lite"/>
    </source>
</evidence>
<dbReference type="Proteomes" id="UP001303046">
    <property type="component" value="Unassembled WGS sequence"/>
</dbReference>
<name>A0ABR1EE22_NECAM</name>
<accession>A0ABR1EE22</accession>
<reference evidence="2 3" key="1">
    <citation type="submission" date="2023-08" db="EMBL/GenBank/DDBJ databases">
        <title>A Necator americanus chromosomal reference genome.</title>
        <authorList>
            <person name="Ilik V."/>
            <person name="Petrzelkova K.J."/>
            <person name="Pardy F."/>
            <person name="Fuh T."/>
            <person name="Niatou-Singa F.S."/>
            <person name="Gouil Q."/>
            <person name="Baker L."/>
            <person name="Ritchie M.E."/>
            <person name="Jex A.R."/>
            <person name="Gazzola D."/>
            <person name="Li H."/>
            <person name="Toshio Fujiwara R."/>
            <person name="Zhan B."/>
            <person name="Aroian R.V."/>
            <person name="Pafco B."/>
            <person name="Schwarz E.M."/>
        </authorList>
    </citation>
    <scope>NUCLEOTIDE SEQUENCE [LARGE SCALE GENOMIC DNA]</scope>
    <source>
        <strain evidence="2 3">Aroian</strain>
        <tissue evidence="2">Whole animal</tissue>
    </source>
</reference>
<keyword evidence="3" id="KW-1185">Reference proteome</keyword>
<organism evidence="2 3">
    <name type="scientific">Necator americanus</name>
    <name type="common">Human hookworm</name>
    <dbReference type="NCBI Taxonomy" id="51031"/>
    <lineage>
        <taxon>Eukaryota</taxon>
        <taxon>Metazoa</taxon>
        <taxon>Ecdysozoa</taxon>
        <taxon>Nematoda</taxon>
        <taxon>Chromadorea</taxon>
        <taxon>Rhabditida</taxon>
        <taxon>Rhabditina</taxon>
        <taxon>Rhabditomorpha</taxon>
        <taxon>Strongyloidea</taxon>
        <taxon>Ancylostomatidae</taxon>
        <taxon>Bunostominae</taxon>
        <taxon>Necator</taxon>
    </lineage>
</organism>
<protein>
    <submittedName>
        <fullName evidence="2">Uncharacterized protein</fullName>
    </submittedName>
</protein>
<gene>
    <name evidence="2" type="primary">Necator_chrX.g22301</name>
    <name evidence="2" type="ORF">RB195_022140</name>
</gene>
<proteinExistence type="predicted"/>
<sequence length="541" mass="60269">MDAFLTLVPTGDMDAHFVVRYALHLGKGYVMEMASVAHIITVFLPKTAGQEIHAPKISVDLTATRESALRSFFAAQVKREKTRIRRLASDTAIKDLMMQGKKTKYDVIGLTETRRPHPLNAVYDTGEELFSGTCYSTGVVGVGVPVNTSMPKNIDSCGSRCGATEAIKEDLKERRAEVLAEAAEAGKSVRYARRDFASRNSMMTALRNPKGTTIASRRGMEKIFYDFYSDLFDSHVHLPPHHLRGDGHVIPEVLPSEVRHAIMSVRNRTAPGPDRIRSEEPSASTHQHPGEDLHTLPVGMQGLKKSWMKDSHASKHCFETHRGITRVQDAARSHLLRPEKDLLRPAQYIKHVDASAESAKDDVHAERMGLGCPIHAQRNEHIRMHQLRLSGSGIEHDERPDPELGRRRPAALGAYKSIEDVAKKIRNTRLRAHLFNTTLLPASTYASETWALRKQKANAVSVIERAIERVMLGVTCFMHVSDGIRSSLLRQRSMIRDAAAFAKDSKIRSKRRAVEAALDSRKEKALPLMDDLGFAPIGSIL</sequence>
<dbReference type="EMBL" id="JAVFWL010000006">
    <property type="protein sequence ID" value="KAK6760952.1"/>
    <property type="molecule type" value="Genomic_DNA"/>
</dbReference>
<feature type="region of interest" description="Disordered" evidence="1">
    <location>
        <begin position="267"/>
        <end position="295"/>
    </location>
</feature>
<evidence type="ECO:0000313" key="3">
    <source>
        <dbReference type="Proteomes" id="UP001303046"/>
    </source>
</evidence>